<feature type="coiled-coil region" evidence="1">
    <location>
        <begin position="434"/>
        <end position="495"/>
    </location>
</feature>
<reference evidence="2" key="1">
    <citation type="submission" date="2020-08" db="EMBL/GenBank/DDBJ databases">
        <title>Genomic insights into the carbon and energy metabolism of the first obligate autotrophic acetogenic bacterium Aceticella autotrophica gen. nov., sp. nov.</title>
        <authorList>
            <person name="Toshchakov S.V."/>
            <person name="Elcheninov A.G."/>
            <person name="Kublanov I.V."/>
            <person name="Frolov E.N."/>
            <person name="Lebedinsky A.V."/>
        </authorList>
    </citation>
    <scope>NUCLEOTIDE SEQUENCE</scope>
    <source>
        <strain evidence="2">3443-3Ac</strain>
    </source>
</reference>
<feature type="coiled-coil region" evidence="1">
    <location>
        <begin position="288"/>
        <end position="386"/>
    </location>
</feature>
<dbReference type="Proteomes" id="UP000671913">
    <property type="component" value="Chromosome"/>
</dbReference>
<keyword evidence="1" id="KW-0175">Coiled coil</keyword>
<organism evidence="2 3">
    <name type="scientific">Aceticella autotrophica</name>
    <dbReference type="NCBI Taxonomy" id="2755338"/>
    <lineage>
        <taxon>Bacteria</taxon>
        <taxon>Bacillati</taxon>
        <taxon>Bacillota</taxon>
        <taxon>Clostridia</taxon>
        <taxon>Thermoanaerobacterales</taxon>
        <taxon>Thermoanaerobacteraceae</taxon>
        <taxon>Aceticella</taxon>
    </lineage>
</organism>
<dbReference type="KEGG" id="aaut:ACETAC_02520"/>
<dbReference type="EMBL" id="CP060096">
    <property type="protein sequence ID" value="QSZ27787.1"/>
    <property type="molecule type" value="Genomic_DNA"/>
</dbReference>
<proteinExistence type="predicted"/>
<evidence type="ECO:0000313" key="3">
    <source>
        <dbReference type="Proteomes" id="UP000671913"/>
    </source>
</evidence>
<feature type="coiled-coil region" evidence="1">
    <location>
        <begin position="908"/>
        <end position="975"/>
    </location>
</feature>
<dbReference type="SUPFAM" id="SSF52540">
    <property type="entry name" value="P-loop containing nucleoside triphosphate hydrolases"/>
    <property type="match status" value="1"/>
</dbReference>
<protein>
    <submittedName>
        <fullName evidence="2">TIGR02680 family protein</fullName>
    </submittedName>
</protein>
<dbReference type="InterPro" id="IPR013496">
    <property type="entry name" value="CHP02680"/>
</dbReference>
<dbReference type="Pfam" id="PF13558">
    <property type="entry name" value="SbcC_Walker_B"/>
    <property type="match status" value="1"/>
</dbReference>
<gene>
    <name evidence="2" type="ORF">ACETAC_02520</name>
</gene>
<evidence type="ECO:0000256" key="1">
    <source>
        <dbReference type="SAM" id="Coils"/>
    </source>
</evidence>
<evidence type="ECO:0000313" key="2">
    <source>
        <dbReference type="EMBL" id="QSZ27787.1"/>
    </source>
</evidence>
<keyword evidence="3" id="KW-1185">Reference proteome</keyword>
<accession>A0A975AWI8</accession>
<dbReference type="Gene3D" id="3.40.50.300">
    <property type="entry name" value="P-loop containing nucleotide triphosphate hydrolases"/>
    <property type="match status" value="2"/>
</dbReference>
<dbReference type="NCBIfam" id="TIGR02680">
    <property type="entry name" value="TIGR02680 family protein"/>
    <property type="match status" value="1"/>
</dbReference>
<name>A0A975AWI8_9THEO</name>
<dbReference type="RefSeq" id="WP_284680505.1">
    <property type="nucleotide sequence ID" value="NZ_CP060096.1"/>
</dbReference>
<dbReference type="InterPro" id="IPR027417">
    <property type="entry name" value="P-loop_NTPase"/>
</dbReference>
<sequence length="1384" mass="162214">MIERWMINRIGLLNFWYYDDEIFEFADGRLLLRGANGSGKSVTMQSVIPLLLDANKSPERLDPFGSRARKLEDYLLGEEDINGFDERTGYLFMEFKREKKDNYITIGMGLKAKRHQSMDFWGFVILDGRRIGIDFFLYKMEIGDDGKRVKVPFTKKELKNRIGNGGEVVESQKEYMEMVNKHIFGFDSIDEYDELIKLLVQLRSPKLSKDFRPTVIYEIMKASLPSLTDDDLRPLSETIENMDQIKMHLDKLYRNMAAVKKLKNDYDNYNRYILYEKSSDLIKTYNDLYALKKEYDELNRNMETYRITIQQLGDAIISLENERDAMKKKEEQLSNGDAKRTQQELIEEENRLKTYIADKEKKDSELRNKQDKYYDLEKKLKSIQDDKYIRDKQIKDKFDEISSIAQDIDFMEHEFSYSELKKVYGNEFDFGYWKSELKKHREKIKHALNALKEEAEANKKYDASLVEQERFKKAKESKAKNVEEAERQFVEEKSRYVEKVYDWSENNIELKLSKEELEGLSRVILAYGDNTVFDDIISYVRKPYQEISNGIQQEILRLENQKELKQGVLEEKIKLLDEWKNKKDPEPERDIQVVNNRKRLKTAGIPHIPLYMAVDFKDDVDEITRGNIESAMEDMGLLDALIIPGKYFEKALEMDSNMADKYIMPGTFNMMLNVSQYFNVVDNEEGVSAEDISDALSNVFICEENGTTYVDQNGTYGIGVIKGKARDGIRHKYIGFESRKRYREELIKSIEEEIRLIKAEISSIDDEISSRKLRIQKLDYEYSIFPVKDDIEEAYKYLKTANADYEYACNKLDEQLLIVKSCFEELQKNKAIVRELTSCISIHADIETYTSAYEDIEEYNAGLQEIEISYSKYVLLISNEEMLMQQKQDIEYDIDNLKYEISVLGSKIQNSAKKIEMLKDVLKELGLEEIERELEICLRRLDEIPDEIKDKSAEKAKLEERLERNAKDLLSLQEEINLKQDIYNIAEEGLKKELSLGFVKNDVEVDNILKLSKNIVSEYRMAFDKAGFDREKFTGKLQNVYYECRNELLEYGLSIGYIFDVVSTSDDEKIKEAENKQRRLQITANISGKIVSLYALYSNIEDDIRANEGLLRDTDRHLFEEIIMHNVGIKIRAKIFKAEEWVKKMNRLMSERDTSSGLKFFLEWKSVAADNEQELDTKELVDILKSDADMLKQEVFDKVVNHFRSKVDRARRVLEEKDNTETFHKIMRDILDYRDWFEFRLYYRKEGENRKELTDSAFNKLSGGEKAMAMYIPLFSAVYSRYEGASPSAPRVISLDEAFAGVDDTNIRDMFKLIEDLRFNFIINSQVLWGDYDTVRELSICELVRPKNADFVTVIRYLWDGSVKHLMLEEDEETAITQVGAANV</sequence>